<organism evidence="1 2">
    <name type="scientific">Chaenocephalus aceratus</name>
    <name type="common">Blackfin icefish</name>
    <name type="synonym">Chaenichthys aceratus</name>
    <dbReference type="NCBI Taxonomy" id="36190"/>
    <lineage>
        <taxon>Eukaryota</taxon>
        <taxon>Metazoa</taxon>
        <taxon>Chordata</taxon>
        <taxon>Craniata</taxon>
        <taxon>Vertebrata</taxon>
        <taxon>Euteleostomi</taxon>
        <taxon>Actinopterygii</taxon>
        <taxon>Neopterygii</taxon>
        <taxon>Teleostei</taxon>
        <taxon>Neoteleostei</taxon>
        <taxon>Acanthomorphata</taxon>
        <taxon>Eupercaria</taxon>
        <taxon>Perciformes</taxon>
        <taxon>Notothenioidei</taxon>
        <taxon>Channichthyidae</taxon>
        <taxon>Chaenocephalus</taxon>
    </lineage>
</organism>
<protein>
    <submittedName>
        <fullName evidence="1">Uncharacterized protein</fullName>
    </submittedName>
</protein>
<dbReference type="EMBL" id="CM043801">
    <property type="protein sequence ID" value="KAI4810050.1"/>
    <property type="molecule type" value="Genomic_DNA"/>
</dbReference>
<evidence type="ECO:0000313" key="2">
    <source>
        <dbReference type="Proteomes" id="UP001057452"/>
    </source>
</evidence>
<name>A0ACB9WB95_CHAAC</name>
<gene>
    <name evidence="1" type="ORF">KUCAC02_018900</name>
</gene>
<accession>A0ACB9WB95</accession>
<reference evidence="1" key="1">
    <citation type="submission" date="2022-05" db="EMBL/GenBank/DDBJ databases">
        <title>Chromosome-level genome of Chaenocephalus aceratus.</title>
        <authorList>
            <person name="Park H."/>
        </authorList>
    </citation>
    <scope>NUCLEOTIDE SEQUENCE</scope>
    <source>
        <strain evidence="1">KU_202001</strain>
    </source>
</reference>
<keyword evidence="2" id="KW-1185">Reference proteome</keyword>
<dbReference type="Proteomes" id="UP001057452">
    <property type="component" value="Chromosome 17"/>
</dbReference>
<proteinExistence type="predicted"/>
<sequence>MTQADRWKPMEQRVGQAFIRPQPASQWQGTQLVSGRLCPACFPYLSPALPAGDPELLGPPEDPQRQADHGLPISPLHIMECQLIDAGCAAMRRGWKVPLRRAQIRHAIGRLCPGSVPLTQLPQAAVECGGSDSPPTPQTVSRAACGGLPSATWPSNPRLPDPSRVFAVVTGKHSE</sequence>
<comment type="caution">
    <text evidence="1">The sequence shown here is derived from an EMBL/GenBank/DDBJ whole genome shotgun (WGS) entry which is preliminary data.</text>
</comment>
<evidence type="ECO:0000313" key="1">
    <source>
        <dbReference type="EMBL" id="KAI4810050.1"/>
    </source>
</evidence>